<dbReference type="Proteomes" id="UP001304071">
    <property type="component" value="Chromosome 1"/>
</dbReference>
<reference evidence="1 2" key="1">
    <citation type="submission" date="2023-11" db="EMBL/GenBank/DDBJ databases">
        <title>Plant-associative lifestyle of Vibrio porteresiae and its evolutionary dynamics.</title>
        <authorList>
            <person name="Rameshkumar N."/>
            <person name="Kirti K."/>
        </authorList>
    </citation>
    <scope>NUCLEOTIDE SEQUENCE [LARGE SCALE GENOMIC DNA]</scope>
    <source>
        <strain evidence="1 2">MSSRF30</strain>
    </source>
</reference>
<dbReference type="InterPro" id="IPR009097">
    <property type="entry name" value="Cyclic_Pdiesterase"/>
</dbReference>
<name>A0ABZ0Q7E3_9VIBR</name>
<organism evidence="1 2">
    <name type="scientific">Vibrio porteresiae DSM 19223</name>
    <dbReference type="NCBI Taxonomy" id="1123496"/>
    <lineage>
        <taxon>Bacteria</taxon>
        <taxon>Pseudomonadati</taxon>
        <taxon>Pseudomonadota</taxon>
        <taxon>Gammaproteobacteria</taxon>
        <taxon>Vibrionales</taxon>
        <taxon>Vibrionaceae</taxon>
        <taxon>Vibrio</taxon>
    </lineage>
</organism>
<dbReference type="SUPFAM" id="SSF55144">
    <property type="entry name" value="LigT-like"/>
    <property type="match status" value="1"/>
</dbReference>
<dbReference type="EMBL" id="CP138203">
    <property type="protein sequence ID" value="WPC72310.1"/>
    <property type="molecule type" value="Genomic_DNA"/>
</dbReference>
<proteinExistence type="predicted"/>
<evidence type="ECO:0000313" key="1">
    <source>
        <dbReference type="EMBL" id="WPC72310.1"/>
    </source>
</evidence>
<sequence length="234" mass="26891">MQTIYDGMWRSFVSAMEEGNYVLDPWLSKLEEDDRRGITALAYLAPHSSSLTRNIGEFLRCVRELEPSQYYHPVSELHITLLSIISCVSGFRLDDIDSQAYIDIFLDVVKQHQQPIEIEFSGITASPSCLLIQGFTQGEGLDQLRQTLRERYQSSGLRSSIDSRYKIATAHSSCVRFCQPLKNPLALLSLCKKWRTTYFGSMKLNEIELVFNNWYQNLSITQVLAKQSIDKQIY</sequence>
<evidence type="ECO:0000313" key="2">
    <source>
        <dbReference type="Proteomes" id="UP001304071"/>
    </source>
</evidence>
<evidence type="ECO:0008006" key="3">
    <source>
        <dbReference type="Google" id="ProtNLM"/>
    </source>
</evidence>
<accession>A0ABZ0Q7E3</accession>
<dbReference type="RefSeq" id="WP_261895882.1">
    <property type="nucleotide sequence ID" value="NZ_AP024895.1"/>
</dbReference>
<protein>
    <recommendedName>
        <fullName evidence="3">Mutarotase</fullName>
    </recommendedName>
</protein>
<gene>
    <name evidence="1" type="ORF">R8Z52_09180</name>
</gene>
<dbReference type="Gene3D" id="3.90.1140.10">
    <property type="entry name" value="Cyclic phosphodiesterase"/>
    <property type="match status" value="1"/>
</dbReference>
<keyword evidence="2" id="KW-1185">Reference proteome</keyword>